<dbReference type="InterPro" id="IPR045010">
    <property type="entry name" value="MDR_fam"/>
</dbReference>
<gene>
    <name evidence="3" type="ORF">KFK14_08840</name>
</gene>
<dbReference type="Pfam" id="PF00107">
    <property type="entry name" value="ADH_zinc_N"/>
    <property type="match status" value="1"/>
</dbReference>
<dbReference type="InterPro" id="IPR011032">
    <property type="entry name" value="GroES-like_sf"/>
</dbReference>
<dbReference type="RefSeq" id="WP_212610618.1">
    <property type="nucleotide sequence ID" value="NZ_CP073910.1"/>
</dbReference>
<dbReference type="GO" id="GO:0016628">
    <property type="term" value="F:oxidoreductase activity, acting on the CH-CH group of donors, NAD or NADP as acceptor"/>
    <property type="evidence" value="ECO:0007669"/>
    <property type="project" value="InterPro"/>
</dbReference>
<dbReference type="SUPFAM" id="SSF50129">
    <property type="entry name" value="GroES-like"/>
    <property type="match status" value="1"/>
</dbReference>
<evidence type="ECO:0000259" key="2">
    <source>
        <dbReference type="SMART" id="SM00829"/>
    </source>
</evidence>
<dbReference type="PANTHER" id="PTHR43205:SF7">
    <property type="entry name" value="PROSTAGLANDIN REDUCTASE 1"/>
    <property type="match status" value="1"/>
</dbReference>
<evidence type="ECO:0000313" key="4">
    <source>
        <dbReference type="Proteomes" id="UP000681425"/>
    </source>
</evidence>
<dbReference type="InterPro" id="IPR020843">
    <property type="entry name" value="ER"/>
</dbReference>
<dbReference type="AlphaFoldDB" id="A0A975Q3F8"/>
<dbReference type="InterPro" id="IPR013149">
    <property type="entry name" value="ADH-like_C"/>
</dbReference>
<evidence type="ECO:0000313" key="3">
    <source>
        <dbReference type="EMBL" id="QUT07482.1"/>
    </source>
</evidence>
<keyword evidence="1" id="KW-0560">Oxidoreductase</keyword>
<dbReference type="Proteomes" id="UP000681425">
    <property type="component" value="Chromosome"/>
</dbReference>
<name>A0A975Q3F8_9SPHN</name>
<dbReference type="InterPro" id="IPR036291">
    <property type="entry name" value="NAD(P)-bd_dom_sf"/>
</dbReference>
<keyword evidence="4" id="KW-1185">Reference proteome</keyword>
<dbReference type="SMART" id="SM00829">
    <property type="entry name" value="PKS_ER"/>
    <property type="match status" value="1"/>
</dbReference>
<feature type="domain" description="Enoyl reductase (ER)" evidence="2">
    <location>
        <begin position="16"/>
        <end position="334"/>
    </location>
</feature>
<proteinExistence type="predicted"/>
<reference evidence="3" key="1">
    <citation type="submission" date="2021-04" db="EMBL/GenBank/DDBJ databases">
        <title>Isolation of p-tert-butylphenol degrading bacteria Sphingobium phenoxybenzoativorans Tas13 from active sludge.</title>
        <authorList>
            <person name="Li Y."/>
        </authorList>
    </citation>
    <scope>NUCLEOTIDE SEQUENCE</scope>
    <source>
        <strain evidence="3">Tas13</strain>
    </source>
</reference>
<accession>A0A975Q3F8</accession>
<organism evidence="3 4">
    <name type="scientific">Sphingobium phenoxybenzoativorans</name>
    <dbReference type="NCBI Taxonomy" id="1592790"/>
    <lineage>
        <taxon>Bacteria</taxon>
        <taxon>Pseudomonadati</taxon>
        <taxon>Pseudomonadota</taxon>
        <taxon>Alphaproteobacteria</taxon>
        <taxon>Sphingomonadales</taxon>
        <taxon>Sphingomonadaceae</taxon>
        <taxon>Sphingobium</taxon>
    </lineage>
</organism>
<dbReference type="InterPro" id="IPR041694">
    <property type="entry name" value="ADH_N_2"/>
</dbReference>
<protein>
    <submittedName>
        <fullName evidence="3">NADP-dependent oxidoreductase</fullName>
    </submittedName>
</protein>
<evidence type="ECO:0000256" key="1">
    <source>
        <dbReference type="ARBA" id="ARBA00023002"/>
    </source>
</evidence>
<dbReference type="PANTHER" id="PTHR43205">
    <property type="entry name" value="PROSTAGLANDIN REDUCTASE"/>
    <property type="match status" value="1"/>
</dbReference>
<dbReference type="FunFam" id="3.40.50.720:FF:000121">
    <property type="entry name" value="Prostaglandin reductase 2"/>
    <property type="match status" value="1"/>
</dbReference>
<dbReference type="EMBL" id="CP073910">
    <property type="protein sequence ID" value="QUT07482.1"/>
    <property type="molecule type" value="Genomic_DNA"/>
</dbReference>
<dbReference type="Pfam" id="PF16884">
    <property type="entry name" value="ADH_N_2"/>
    <property type="match status" value="1"/>
</dbReference>
<dbReference type="SUPFAM" id="SSF51735">
    <property type="entry name" value="NAD(P)-binding Rossmann-fold domains"/>
    <property type="match status" value="1"/>
</dbReference>
<sequence>MESINRRIILARRPSGLPAQADFAEDRAPMPTVGEGEMLVRNRVFAIDAAIRGFLDDRPSYLPPVALGEVVRGMALGEVVESRIKGYAPGDVVRALAGWEEYSLLGADALGLEKCDISDRSQLSLHMGTLGPSGLTAYVGLFAIGMIKPGETVAISAAAGAVGNVAGQIARLMGCRTIAITGSEEKAALCRDLGFDAVVDYKAPGSLDEKLAAAAPQGIDVYFDNVGGEILDAVLPHLAQHGRVVVCGMIANYNNADEQYPIRNLWQLLVKRATMRGFLTYDHPEFLGEAQRRIGAWVAAGELRPLENISQGLHSAPDALIRLMSGRTTGKTVVCL</sequence>
<dbReference type="Gene3D" id="3.90.180.10">
    <property type="entry name" value="Medium-chain alcohol dehydrogenases, catalytic domain"/>
    <property type="match status" value="1"/>
</dbReference>
<dbReference type="CDD" id="cd05288">
    <property type="entry name" value="PGDH"/>
    <property type="match status" value="1"/>
</dbReference>
<dbReference type="KEGG" id="spph:KFK14_08840"/>
<dbReference type="Gene3D" id="3.40.50.720">
    <property type="entry name" value="NAD(P)-binding Rossmann-like Domain"/>
    <property type="match status" value="1"/>
</dbReference>